<organism evidence="1 2">
    <name type="scientific">Aspergillus pseudoustus</name>
    <dbReference type="NCBI Taxonomy" id="1810923"/>
    <lineage>
        <taxon>Eukaryota</taxon>
        <taxon>Fungi</taxon>
        <taxon>Dikarya</taxon>
        <taxon>Ascomycota</taxon>
        <taxon>Pezizomycotina</taxon>
        <taxon>Eurotiomycetes</taxon>
        <taxon>Eurotiomycetidae</taxon>
        <taxon>Eurotiales</taxon>
        <taxon>Aspergillaceae</taxon>
        <taxon>Aspergillus</taxon>
        <taxon>Aspergillus subgen. Nidulantes</taxon>
    </lineage>
</organism>
<accession>A0ABR4J9W1</accession>
<gene>
    <name evidence="1" type="ORF">BJY01DRAFT_251795</name>
</gene>
<evidence type="ECO:0000313" key="2">
    <source>
        <dbReference type="Proteomes" id="UP001610446"/>
    </source>
</evidence>
<reference evidence="1 2" key="1">
    <citation type="submission" date="2024-07" db="EMBL/GenBank/DDBJ databases">
        <title>Section-level genome sequencing and comparative genomics of Aspergillus sections Usti and Cavernicolus.</title>
        <authorList>
            <consortium name="Lawrence Berkeley National Laboratory"/>
            <person name="Nybo J.L."/>
            <person name="Vesth T.C."/>
            <person name="Theobald S."/>
            <person name="Frisvad J.C."/>
            <person name="Larsen T.O."/>
            <person name="Kjaerboelling I."/>
            <person name="Rothschild-Mancinelli K."/>
            <person name="Lyhne E.K."/>
            <person name="Kogle M.E."/>
            <person name="Barry K."/>
            <person name="Clum A."/>
            <person name="Na H."/>
            <person name="Ledsgaard L."/>
            <person name="Lin J."/>
            <person name="Lipzen A."/>
            <person name="Kuo A."/>
            <person name="Riley R."/>
            <person name="Mondo S."/>
            <person name="Labutti K."/>
            <person name="Haridas S."/>
            <person name="Pangalinan J."/>
            <person name="Salamov A.A."/>
            <person name="Simmons B.A."/>
            <person name="Magnuson J.K."/>
            <person name="Chen J."/>
            <person name="Drula E."/>
            <person name="Henrissat B."/>
            <person name="Wiebenga A."/>
            <person name="Lubbers R.J."/>
            <person name="Gomes A.C."/>
            <person name="Makela M.R."/>
            <person name="Stajich J."/>
            <person name="Grigoriev I.V."/>
            <person name="Mortensen U.H."/>
            <person name="De Vries R.P."/>
            <person name="Baker S.E."/>
            <person name="Andersen M.R."/>
        </authorList>
    </citation>
    <scope>NUCLEOTIDE SEQUENCE [LARGE SCALE GENOMIC DNA]</scope>
    <source>
        <strain evidence="1 2">CBS 123904</strain>
    </source>
</reference>
<keyword evidence="2" id="KW-1185">Reference proteome</keyword>
<evidence type="ECO:0000313" key="1">
    <source>
        <dbReference type="EMBL" id="KAL2836764.1"/>
    </source>
</evidence>
<dbReference type="Proteomes" id="UP001610446">
    <property type="component" value="Unassembled WGS sequence"/>
</dbReference>
<dbReference type="EMBL" id="JBFXLU010000172">
    <property type="protein sequence ID" value="KAL2836764.1"/>
    <property type="molecule type" value="Genomic_DNA"/>
</dbReference>
<name>A0ABR4J9W1_9EURO</name>
<sequence length="148" mass="16733">MWSSSTLLDFANRGDKTNSSWGLMIYRTTYSTSSTTHFHHIIELLIALVKYGICHWLERNPNQPAKLAAKAALQETYEPIIMSRFNEMTMKGIRAHYKVLLAPPSGAWPHNNTTKWFCVLVDDEVAEHLAGADPRALISAGDKCFFFS</sequence>
<protein>
    <submittedName>
        <fullName evidence="1">Uncharacterized protein</fullName>
    </submittedName>
</protein>
<proteinExistence type="predicted"/>
<comment type="caution">
    <text evidence="1">The sequence shown here is derived from an EMBL/GenBank/DDBJ whole genome shotgun (WGS) entry which is preliminary data.</text>
</comment>